<feature type="transmembrane region" description="Helical" evidence="1">
    <location>
        <begin position="307"/>
        <end position="334"/>
    </location>
</feature>
<organism evidence="3 4">
    <name type="scientific">Variovorax guangxiensis</name>
    <dbReference type="NCBI Taxonomy" id="1775474"/>
    <lineage>
        <taxon>Bacteria</taxon>
        <taxon>Pseudomonadati</taxon>
        <taxon>Pseudomonadota</taxon>
        <taxon>Betaproteobacteria</taxon>
        <taxon>Burkholderiales</taxon>
        <taxon>Comamonadaceae</taxon>
        <taxon>Variovorax</taxon>
    </lineage>
</organism>
<keyword evidence="1" id="KW-1133">Transmembrane helix</keyword>
<evidence type="ECO:0000313" key="3">
    <source>
        <dbReference type="EMBL" id="MBB4225632.1"/>
    </source>
</evidence>
<feature type="transmembrane region" description="Helical" evidence="1">
    <location>
        <begin position="278"/>
        <end position="301"/>
    </location>
</feature>
<dbReference type="GO" id="GO:0016740">
    <property type="term" value="F:transferase activity"/>
    <property type="evidence" value="ECO:0007669"/>
    <property type="project" value="UniProtKB-KW"/>
</dbReference>
<dbReference type="PANTHER" id="PTHR48090:SF8">
    <property type="entry name" value="GLYCOSYLTRANSFERASE CSBB-RELATED"/>
    <property type="match status" value="1"/>
</dbReference>
<evidence type="ECO:0000259" key="2">
    <source>
        <dbReference type="Pfam" id="PF00535"/>
    </source>
</evidence>
<protein>
    <submittedName>
        <fullName evidence="3">Glycosyltransferase involved in cell wall biosynthesis</fullName>
    </submittedName>
</protein>
<reference evidence="3 4" key="1">
    <citation type="submission" date="2020-08" db="EMBL/GenBank/DDBJ databases">
        <title>Genomic Encyclopedia of Type Strains, Phase IV (KMG-V): Genome sequencing to study the core and pangenomes of soil and plant-associated prokaryotes.</title>
        <authorList>
            <person name="Whitman W."/>
        </authorList>
    </citation>
    <scope>NUCLEOTIDE SEQUENCE [LARGE SCALE GENOMIC DNA]</scope>
    <source>
        <strain evidence="3 4">34/80</strain>
    </source>
</reference>
<dbReference type="InterPro" id="IPR050256">
    <property type="entry name" value="Glycosyltransferase_2"/>
</dbReference>
<gene>
    <name evidence="3" type="ORF">GGD71_006445</name>
</gene>
<accession>A0A840FXX6</accession>
<dbReference type="CDD" id="cd04187">
    <property type="entry name" value="DPM1_like_bac"/>
    <property type="match status" value="1"/>
</dbReference>
<sequence length="361" mass="39811">MSPIDSRAARPRKRDTGASDIVSATLLPRARAGNLAQDSLAEGASRARVAFLSCVIPCRNEARNLALLLPQLVVVLSSLAREWEIVVVDDGSTDATAEVALRWRDHGVRSLELSRNFGKEAALSAGLDVARGDLVVLMDGDGQHPPELIPDMVARWAQGADMVCMVRTDRKTESWMKRFGTRLFYGLIDRDRRYRVPAGAGDFRLLDRQVVEALRALPERSRFMKGLFAWVGFRVEHIVYVPPPRPHGRSHYSLRALCSLSLTGITMFTSWPLRAASVVGGALALVSFGYGVVLAVSYMLWGNEVSGWTTIVVAMLLLAGVQLISLGVIGEYLARVFDEVKGRPLYLVKRSREAASRERQP</sequence>
<dbReference type="SUPFAM" id="SSF53448">
    <property type="entry name" value="Nucleotide-diphospho-sugar transferases"/>
    <property type="match status" value="1"/>
</dbReference>
<dbReference type="EMBL" id="JACIFZ010000013">
    <property type="protein sequence ID" value="MBB4225632.1"/>
    <property type="molecule type" value="Genomic_DNA"/>
</dbReference>
<keyword evidence="3" id="KW-0808">Transferase</keyword>
<dbReference type="InterPro" id="IPR029044">
    <property type="entry name" value="Nucleotide-diphossugar_trans"/>
</dbReference>
<dbReference type="Pfam" id="PF00535">
    <property type="entry name" value="Glycos_transf_2"/>
    <property type="match status" value="1"/>
</dbReference>
<dbReference type="Gene3D" id="3.90.550.10">
    <property type="entry name" value="Spore Coat Polysaccharide Biosynthesis Protein SpsA, Chain A"/>
    <property type="match status" value="1"/>
</dbReference>
<dbReference type="InterPro" id="IPR001173">
    <property type="entry name" value="Glyco_trans_2-like"/>
</dbReference>
<dbReference type="PANTHER" id="PTHR48090">
    <property type="entry name" value="UNDECAPRENYL-PHOSPHATE 4-DEOXY-4-FORMAMIDO-L-ARABINOSE TRANSFERASE-RELATED"/>
    <property type="match status" value="1"/>
</dbReference>
<keyword evidence="1" id="KW-0472">Membrane</keyword>
<evidence type="ECO:0000256" key="1">
    <source>
        <dbReference type="SAM" id="Phobius"/>
    </source>
</evidence>
<dbReference type="Proteomes" id="UP000524450">
    <property type="component" value="Unassembled WGS sequence"/>
</dbReference>
<evidence type="ECO:0000313" key="4">
    <source>
        <dbReference type="Proteomes" id="UP000524450"/>
    </source>
</evidence>
<feature type="domain" description="Glycosyltransferase 2-like" evidence="2">
    <location>
        <begin position="53"/>
        <end position="214"/>
    </location>
</feature>
<dbReference type="AlphaFoldDB" id="A0A840FXX6"/>
<name>A0A840FXX6_9BURK</name>
<proteinExistence type="predicted"/>
<dbReference type="GO" id="GO:0005886">
    <property type="term" value="C:plasma membrane"/>
    <property type="evidence" value="ECO:0007669"/>
    <property type="project" value="TreeGrafter"/>
</dbReference>
<keyword evidence="1" id="KW-0812">Transmembrane</keyword>
<comment type="caution">
    <text evidence="3">The sequence shown here is derived from an EMBL/GenBank/DDBJ whole genome shotgun (WGS) entry which is preliminary data.</text>
</comment>